<gene>
    <name evidence="1" type="ORF">GCM10009862_15710</name>
</gene>
<name>A0ABN3PG30_9MICO</name>
<organism evidence="1 2">
    <name type="scientific">Microbacterium binotii</name>
    <dbReference type="NCBI Taxonomy" id="462710"/>
    <lineage>
        <taxon>Bacteria</taxon>
        <taxon>Bacillati</taxon>
        <taxon>Actinomycetota</taxon>
        <taxon>Actinomycetes</taxon>
        <taxon>Micrococcales</taxon>
        <taxon>Microbacteriaceae</taxon>
        <taxon>Microbacterium</taxon>
    </lineage>
</organism>
<protein>
    <recommendedName>
        <fullName evidence="3">Minor tail protein</fullName>
    </recommendedName>
</protein>
<reference evidence="1 2" key="1">
    <citation type="journal article" date="2019" name="Int. J. Syst. Evol. Microbiol.">
        <title>The Global Catalogue of Microorganisms (GCM) 10K type strain sequencing project: providing services to taxonomists for standard genome sequencing and annotation.</title>
        <authorList>
            <consortium name="The Broad Institute Genomics Platform"/>
            <consortium name="The Broad Institute Genome Sequencing Center for Infectious Disease"/>
            <person name="Wu L."/>
            <person name="Ma J."/>
        </authorList>
    </citation>
    <scope>NUCLEOTIDE SEQUENCE [LARGE SCALE GENOMIC DNA]</scope>
    <source>
        <strain evidence="1 2">JCM 16365</strain>
    </source>
</reference>
<evidence type="ECO:0000313" key="1">
    <source>
        <dbReference type="EMBL" id="GAA2577239.1"/>
    </source>
</evidence>
<proteinExistence type="predicted"/>
<dbReference type="RefSeq" id="WP_344228367.1">
    <property type="nucleotide sequence ID" value="NZ_BAAARI010000011.1"/>
</dbReference>
<sequence length="318" mass="32369">MTLSTSFPTQDSAGQSITDTRRVFAGLVVGSAAGVPRWGILPNHTNPIVTGRASMGYDVGPFVAATGRQAGGVELVANDGTMTVATDAAPNANSRIDIIYVQCRFTSYTDSANTPVLGVARGVPNASPVAPSIPAGALALASAVVTSADLTTSTVVITQIAPYTAMEGGTVLLRNQAEQDAWAPHAGSEAYRLDLGKRAVRVGGAWGLEASPSIAPTSGVAIDAETVISRDAYGQVSGYLAATTTGGGSWSAAGLVGVLPAGFRPTSSISFLHRSYTAAFANTVNLGRIDPNGEIWVNLVAAAGQTIARGPFFFKAAA</sequence>
<comment type="caution">
    <text evidence="1">The sequence shown here is derived from an EMBL/GenBank/DDBJ whole genome shotgun (WGS) entry which is preliminary data.</text>
</comment>
<evidence type="ECO:0008006" key="3">
    <source>
        <dbReference type="Google" id="ProtNLM"/>
    </source>
</evidence>
<dbReference type="Proteomes" id="UP001500274">
    <property type="component" value="Unassembled WGS sequence"/>
</dbReference>
<evidence type="ECO:0000313" key="2">
    <source>
        <dbReference type="Proteomes" id="UP001500274"/>
    </source>
</evidence>
<keyword evidence="2" id="KW-1185">Reference proteome</keyword>
<dbReference type="EMBL" id="BAAARI010000011">
    <property type="protein sequence ID" value="GAA2577239.1"/>
    <property type="molecule type" value="Genomic_DNA"/>
</dbReference>
<accession>A0ABN3PG30</accession>